<gene>
    <name evidence="2" type="ORF">ETSY2_04760</name>
</gene>
<evidence type="ECO:0008006" key="4">
    <source>
        <dbReference type="Google" id="ProtNLM"/>
    </source>
</evidence>
<evidence type="ECO:0000256" key="1">
    <source>
        <dbReference type="SAM" id="SignalP"/>
    </source>
</evidence>
<evidence type="ECO:0000313" key="3">
    <source>
        <dbReference type="Proteomes" id="UP000019140"/>
    </source>
</evidence>
<reference evidence="2 3" key="1">
    <citation type="journal article" date="2014" name="Nature">
        <title>An environmental bacterial taxon with a large and distinct metabolic repertoire.</title>
        <authorList>
            <person name="Wilson M.C."/>
            <person name="Mori T."/>
            <person name="Ruckert C."/>
            <person name="Uria A.R."/>
            <person name="Helf M.J."/>
            <person name="Takada K."/>
            <person name="Gernert C."/>
            <person name="Steffens U.A."/>
            <person name="Heycke N."/>
            <person name="Schmitt S."/>
            <person name="Rinke C."/>
            <person name="Helfrich E.J."/>
            <person name="Brachmann A.O."/>
            <person name="Gurgui C."/>
            <person name="Wakimoto T."/>
            <person name="Kracht M."/>
            <person name="Crusemann M."/>
            <person name="Hentschel U."/>
            <person name="Abe I."/>
            <person name="Matsunaga S."/>
            <person name="Kalinowski J."/>
            <person name="Takeyama H."/>
            <person name="Piel J."/>
        </authorList>
    </citation>
    <scope>NUCLEOTIDE SEQUENCE [LARGE SCALE GENOMIC DNA]</scope>
    <source>
        <strain evidence="3">TSY2</strain>
    </source>
</reference>
<sequence>MTYGKRRWVWMGLICLLAAGLCLQAAAQTKEKGPWWPHPIWGAGDQSGGSNWITPEKVMASLKLVKTGKIYEIGQIYERGMPLFGQRTYAMFASQAGPFGKNKLMGHDDFLCAEIGQVGTQFDGLGHIGMQMTMADGSTKDVYYNGFTVQDDIANRYGLQKIGIEHIKPYITRGVLIDIAGYKGEATLANSYEVTLADVQGALKKQGIDEAGIRDGDALFFNYGWSKLWKEPAKYNVNPPGIGMEVAKWIVAKNAAMVGSDSWPTEVWPNPNPDLVVPVHQELITKNGILNLENMVFDELIQDGGYEFLFVFTPIRFKGGTGSPARPLAIR</sequence>
<dbReference type="EMBL" id="AZHX01000190">
    <property type="protein sequence ID" value="ETX08548.1"/>
    <property type="molecule type" value="Genomic_DNA"/>
</dbReference>
<dbReference type="SUPFAM" id="SSF102198">
    <property type="entry name" value="Putative cyclase"/>
    <property type="match status" value="1"/>
</dbReference>
<protein>
    <recommendedName>
        <fullName evidence="4">Cyclase</fullName>
    </recommendedName>
</protein>
<comment type="caution">
    <text evidence="2">The sequence shown here is derived from an EMBL/GenBank/DDBJ whole genome shotgun (WGS) entry which is preliminary data.</text>
</comment>
<dbReference type="PANTHER" id="PTHR34861:SF10">
    <property type="entry name" value="CYCLASE"/>
    <property type="match status" value="1"/>
</dbReference>
<feature type="signal peptide" evidence="1">
    <location>
        <begin position="1"/>
        <end position="27"/>
    </location>
</feature>
<dbReference type="InterPro" id="IPR007325">
    <property type="entry name" value="KFase/CYL"/>
</dbReference>
<keyword evidence="1" id="KW-0732">Signal</keyword>
<evidence type="ECO:0000313" key="2">
    <source>
        <dbReference type="EMBL" id="ETX08548.1"/>
    </source>
</evidence>
<organism evidence="2 3">
    <name type="scientific">Candidatus Entotheonella gemina</name>
    <dbReference type="NCBI Taxonomy" id="1429439"/>
    <lineage>
        <taxon>Bacteria</taxon>
        <taxon>Pseudomonadati</taxon>
        <taxon>Nitrospinota/Tectimicrobiota group</taxon>
        <taxon>Candidatus Tectimicrobiota</taxon>
        <taxon>Candidatus Entotheonellia</taxon>
        <taxon>Candidatus Entotheonellales</taxon>
        <taxon>Candidatus Entotheonellaceae</taxon>
        <taxon>Candidatus Entotheonella</taxon>
    </lineage>
</organism>
<keyword evidence="3" id="KW-1185">Reference proteome</keyword>
<proteinExistence type="predicted"/>
<dbReference type="AlphaFoldDB" id="W4MEA2"/>
<dbReference type="GO" id="GO:0004061">
    <property type="term" value="F:arylformamidase activity"/>
    <property type="evidence" value="ECO:0007669"/>
    <property type="project" value="InterPro"/>
</dbReference>
<dbReference type="HOGENOM" id="CLU_030671_0_0_7"/>
<dbReference type="PANTHER" id="PTHR34861">
    <property type="match status" value="1"/>
</dbReference>
<dbReference type="InterPro" id="IPR037175">
    <property type="entry name" value="KFase_sf"/>
</dbReference>
<dbReference type="Gene3D" id="3.50.30.50">
    <property type="entry name" value="Putative cyclase"/>
    <property type="match status" value="1"/>
</dbReference>
<name>W4MEA2_9BACT</name>
<accession>W4MEA2</accession>
<feature type="chain" id="PRO_5004846473" description="Cyclase" evidence="1">
    <location>
        <begin position="28"/>
        <end position="331"/>
    </location>
</feature>
<dbReference type="Proteomes" id="UP000019140">
    <property type="component" value="Unassembled WGS sequence"/>
</dbReference>
<dbReference type="Pfam" id="PF04199">
    <property type="entry name" value="Cyclase"/>
    <property type="match status" value="1"/>
</dbReference>
<dbReference type="GO" id="GO:0019441">
    <property type="term" value="P:L-tryptophan catabolic process to kynurenine"/>
    <property type="evidence" value="ECO:0007669"/>
    <property type="project" value="InterPro"/>
</dbReference>